<dbReference type="PRINTS" id="PR00411">
    <property type="entry name" value="PNDRDTASEI"/>
</dbReference>
<accession>A0A1M5MNF7</accession>
<dbReference type="GO" id="GO:0003955">
    <property type="term" value="F:NAD(P)H dehydrogenase (quinone) activity"/>
    <property type="evidence" value="ECO:0007669"/>
    <property type="project" value="TreeGrafter"/>
</dbReference>
<sequence>MAQHFDAIVIGAGQAGPPLAERLGKSGMKTAIIERHLVGGTCVNVGCIPTKTLVGSARVAHAARQAAEFGVTINGSVEVDMRQVKARKDEVSGGANANVMAWIQGMDNVTLISGHARFTGPKSLDVEGQALTADRIFINVGARARVPDFAGLDQVDYLTNSSMMAMDSLPKHLLIVGGSYIGLEFAQMYRRFGAKVTVIEMQDRLIGREDPDVSSAVQEILEGEGVTVRTGAECLAFEPGPMGVRMQIDCQQDATPLDGSHVLIAVGRVPNTDSLSLEHTGVTTNARGYIVVDDQLRTNVEGIWALGEVNARGAFTHTTYNDFEIVAANLLDQDPRRVTDRLLCYGLFIDPPLGRVGMTETQARASGKRVLMGTRPMTRVGRAKEFGDTRGFIKILVDADSQAILGASILGMTGDEVIQSLLPLMYAKQPYTVMSRAVHIHPTVTELLPTVLQSLQPLE</sequence>
<feature type="disulfide bond" description="Redox-active" evidence="10">
    <location>
        <begin position="42"/>
        <end position="47"/>
    </location>
</feature>
<feature type="domain" description="Pyridine nucleotide-disulphide oxidoreductase dimerisation" evidence="12">
    <location>
        <begin position="347"/>
        <end position="449"/>
    </location>
</feature>
<keyword evidence="6" id="KW-1015">Disulfide bond</keyword>
<feature type="active site" description="Proton acceptor" evidence="8">
    <location>
        <position position="441"/>
    </location>
</feature>
<name>A0A1M5MNF7_9GAMM</name>
<dbReference type="GO" id="GO:0016668">
    <property type="term" value="F:oxidoreductase activity, acting on a sulfur group of donors, NAD(P) as acceptor"/>
    <property type="evidence" value="ECO:0007669"/>
    <property type="project" value="InterPro"/>
</dbReference>
<dbReference type="EMBL" id="FQXG01000001">
    <property type="protein sequence ID" value="SHG78449.1"/>
    <property type="molecule type" value="Genomic_DNA"/>
</dbReference>
<dbReference type="PROSITE" id="PS00076">
    <property type="entry name" value="PYRIDINE_REDOX_1"/>
    <property type="match status" value="1"/>
</dbReference>
<evidence type="ECO:0000313" key="14">
    <source>
        <dbReference type="EMBL" id="SHG78449.1"/>
    </source>
</evidence>
<organism evidence="14 15">
    <name type="scientific">Ferrimonas marina</name>
    <dbReference type="NCBI Taxonomy" id="299255"/>
    <lineage>
        <taxon>Bacteria</taxon>
        <taxon>Pseudomonadati</taxon>
        <taxon>Pseudomonadota</taxon>
        <taxon>Gammaproteobacteria</taxon>
        <taxon>Alteromonadales</taxon>
        <taxon>Ferrimonadaceae</taxon>
        <taxon>Ferrimonas</taxon>
    </lineage>
</organism>
<dbReference type="RefSeq" id="WP_067654034.1">
    <property type="nucleotide sequence ID" value="NZ_FQXG01000001.1"/>
</dbReference>
<dbReference type="SUPFAM" id="SSF55424">
    <property type="entry name" value="FAD/NAD-linked reductases, dimerisation (C-terminal) domain"/>
    <property type="match status" value="1"/>
</dbReference>
<dbReference type="SUPFAM" id="SSF51905">
    <property type="entry name" value="FAD/NAD(P)-binding domain"/>
    <property type="match status" value="1"/>
</dbReference>
<keyword evidence="5 11" id="KW-0560">Oxidoreductase</keyword>
<feature type="binding site" evidence="9">
    <location>
        <position position="51"/>
    </location>
    <ligand>
        <name>FAD</name>
        <dbReference type="ChEBI" id="CHEBI:57692"/>
    </ligand>
</feature>
<evidence type="ECO:0000256" key="7">
    <source>
        <dbReference type="ARBA" id="ARBA00023284"/>
    </source>
</evidence>
<dbReference type="PANTHER" id="PTHR43014:SF2">
    <property type="entry name" value="MERCURIC REDUCTASE"/>
    <property type="match status" value="1"/>
</dbReference>
<feature type="domain" description="FAD/NAD(P)-binding" evidence="13">
    <location>
        <begin position="6"/>
        <end position="313"/>
    </location>
</feature>
<evidence type="ECO:0000256" key="10">
    <source>
        <dbReference type="PIRSR" id="PIRSR000350-4"/>
    </source>
</evidence>
<dbReference type="Pfam" id="PF07992">
    <property type="entry name" value="Pyr_redox_2"/>
    <property type="match status" value="1"/>
</dbReference>
<evidence type="ECO:0000259" key="12">
    <source>
        <dbReference type="Pfam" id="PF02852"/>
    </source>
</evidence>
<evidence type="ECO:0000256" key="9">
    <source>
        <dbReference type="PIRSR" id="PIRSR000350-3"/>
    </source>
</evidence>
<evidence type="ECO:0000256" key="5">
    <source>
        <dbReference type="ARBA" id="ARBA00023002"/>
    </source>
</evidence>
<evidence type="ECO:0000313" key="15">
    <source>
        <dbReference type="Proteomes" id="UP000184268"/>
    </source>
</evidence>
<dbReference type="PANTHER" id="PTHR43014">
    <property type="entry name" value="MERCURIC REDUCTASE"/>
    <property type="match status" value="1"/>
</dbReference>
<dbReference type="InterPro" id="IPR001100">
    <property type="entry name" value="Pyr_nuc-diS_OxRdtase"/>
</dbReference>
<dbReference type="OrthoDB" id="9800167at2"/>
<keyword evidence="9" id="KW-0547">Nucleotide-binding</keyword>
<dbReference type="PRINTS" id="PR00368">
    <property type="entry name" value="FADPNR"/>
</dbReference>
<dbReference type="InterPro" id="IPR036188">
    <property type="entry name" value="FAD/NAD-bd_sf"/>
</dbReference>
<dbReference type="Proteomes" id="UP000184268">
    <property type="component" value="Unassembled WGS sequence"/>
</dbReference>
<gene>
    <name evidence="14" type="ORF">SAMN02745129_0700</name>
</gene>
<comment type="similarity">
    <text evidence="1 11">Belongs to the class-I pyridine nucleotide-disulfide oxidoreductase family.</text>
</comment>
<keyword evidence="9" id="KW-0520">NAD</keyword>
<evidence type="ECO:0000256" key="2">
    <source>
        <dbReference type="ARBA" id="ARBA00022630"/>
    </source>
</evidence>
<dbReference type="Pfam" id="PF02852">
    <property type="entry name" value="Pyr_redox_dim"/>
    <property type="match status" value="1"/>
</dbReference>
<evidence type="ECO:0000256" key="6">
    <source>
        <dbReference type="ARBA" id="ARBA00023157"/>
    </source>
</evidence>
<proteinExistence type="inferred from homology"/>
<dbReference type="InterPro" id="IPR023753">
    <property type="entry name" value="FAD/NAD-binding_dom"/>
</dbReference>
<dbReference type="AlphaFoldDB" id="A0A1M5MNF7"/>
<evidence type="ECO:0000256" key="1">
    <source>
        <dbReference type="ARBA" id="ARBA00007532"/>
    </source>
</evidence>
<feature type="binding site" evidence="9">
    <location>
        <position position="200"/>
    </location>
    <ligand>
        <name>NAD(+)</name>
        <dbReference type="ChEBI" id="CHEBI:57540"/>
    </ligand>
</feature>
<evidence type="ECO:0000256" key="3">
    <source>
        <dbReference type="ARBA" id="ARBA00022827"/>
    </source>
</evidence>
<dbReference type="InterPro" id="IPR012999">
    <property type="entry name" value="Pyr_OxRdtase_I_AS"/>
</dbReference>
<keyword evidence="4" id="KW-0521">NADP</keyword>
<keyword evidence="15" id="KW-1185">Reference proteome</keyword>
<dbReference type="Gene3D" id="3.30.390.30">
    <property type="match status" value="1"/>
</dbReference>
<evidence type="ECO:0000256" key="11">
    <source>
        <dbReference type="RuleBase" id="RU003691"/>
    </source>
</evidence>
<comment type="cofactor">
    <cofactor evidence="9">
        <name>FAD</name>
        <dbReference type="ChEBI" id="CHEBI:57692"/>
    </cofactor>
    <text evidence="9">Binds 1 FAD per subunit.</text>
</comment>
<reference evidence="14 15" key="1">
    <citation type="submission" date="2016-11" db="EMBL/GenBank/DDBJ databases">
        <authorList>
            <person name="Jaros S."/>
            <person name="Januszkiewicz K."/>
            <person name="Wedrychowicz H."/>
        </authorList>
    </citation>
    <scope>NUCLEOTIDE SEQUENCE [LARGE SCALE GENOMIC DNA]</scope>
    <source>
        <strain evidence="14 15">DSM 16917</strain>
    </source>
</reference>
<evidence type="ECO:0000256" key="8">
    <source>
        <dbReference type="PIRSR" id="PIRSR000350-2"/>
    </source>
</evidence>
<keyword evidence="3 9" id="KW-0274">FAD</keyword>
<dbReference type="STRING" id="299255.SAMN02745129_0700"/>
<dbReference type="NCBIfam" id="NF004992">
    <property type="entry name" value="PRK06370.1-4"/>
    <property type="match status" value="1"/>
</dbReference>
<keyword evidence="7 11" id="KW-0676">Redox-active center</keyword>
<protein>
    <submittedName>
        <fullName evidence="14">Pyruvate/2-oxoglutarate dehydrogenase complex, dihydrolipoamide dehydrogenase (E3) component</fullName>
    </submittedName>
</protein>
<feature type="binding site" evidence="9">
    <location>
        <begin position="177"/>
        <end position="184"/>
    </location>
    <ligand>
        <name>NAD(+)</name>
        <dbReference type="ChEBI" id="CHEBI:57540"/>
    </ligand>
</feature>
<evidence type="ECO:0000259" key="13">
    <source>
        <dbReference type="Pfam" id="PF07992"/>
    </source>
</evidence>
<keyword evidence="2 11" id="KW-0285">Flavoprotein</keyword>
<feature type="binding site" evidence="9">
    <location>
        <position position="267"/>
    </location>
    <ligand>
        <name>NAD(+)</name>
        <dbReference type="ChEBI" id="CHEBI:57540"/>
    </ligand>
</feature>
<dbReference type="InterPro" id="IPR016156">
    <property type="entry name" value="FAD/NAD-linked_Rdtase_dimer_sf"/>
</dbReference>
<dbReference type="InterPro" id="IPR004099">
    <property type="entry name" value="Pyr_nucl-diS_OxRdtase_dimer"/>
</dbReference>
<evidence type="ECO:0000256" key="4">
    <source>
        <dbReference type="ARBA" id="ARBA00022857"/>
    </source>
</evidence>
<dbReference type="GO" id="GO:0050660">
    <property type="term" value="F:flavin adenine dinucleotide binding"/>
    <property type="evidence" value="ECO:0007669"/>
    <property type="project" value="TreeGrafter"/>
</dbReference>
<dbReference type="PIRSF" id="PIRSF000350">
    <property type="entry name" value="Mercury_reductase_MerA"/>
    <property type="match status" value="1"/>
</dbReference>
<dbReference type="Gene3D" id="3.50.50.60">
    <property type="entry name" value="FAD/NAD(P)-binding domain"/>
    <property type="match status" value="2"/>
</dbReference>
<keyword evidence="14" id="KW-0670">Pyruvate</keyword>